<dbReference type="EMBL" id="AGUE01000032">
    <property type="protein sequence ID" value="EHL02131.1"/>
    <property type="molecule type" value="Genomic_DNA"/>
</dbReference>
<dbReference type="AlphaFoldDB" id="H0EGZ0"/>
<feature type="transmembrane region" description="Helical" evidence="7">
    <location>
        <begin position="190"/>
        <end position="210"/>
    </location>
</feature>
<organism evidence="8 9">
    <name type="scientific">Glarea lozoyensis (strain ATCC 74030 / MF5533)</name>
    <dbReference type="NCBI Taxonomy" id="1104152"/>
    <lineage>
        <taxon>Eukaryota</taxon>
        <taxon>Fungi</taxon>
        <taxon>Dikarya</taxon>
        <taxon>Ascomycota</taxon>
        <taxon>Pezizomycotina</taxon>
        <taxon>Leotiomycetes</taxon>
        <taxon>Helotiales</taxon>
        <taxon>Helotiaceae</taxon>
        <taxon>Glarea</taxon>
    </lineage>
</organism>
<feature type="transmembrane region" description="Helical" evidence="7">
    <location>
        <begin position="156"/>
        <end position="178"/>
    </location>
</feature>
<dbReference type="InParanoid" id="H0EGZ0"/>
<evidence type="ECO:0000256" key="7">
    <source>
        <dbReference type="SAM" id="Phobius"/>
    </source>
</evidence>
<comment type="subcellular location">
    <subcellularLocation>
        <location evidence="1">Membrane</location>
        <topology evidence="1">Multi-pass membrane protein</topology>
    </subcellularLocation>
</comment>
<dbReference type="Gene3D" id="1.20.1250.20">
    <property type="entry name" value="MFS general substrate transporter like domains"/>
    <property type="match status" value="2"/>
</dbReference>
<proteinExistence type="predicted"/>
<evidence type="ECO:0000313" key="9">
    <source>
        <dbReference type="Proteomes" id="UP000005446"/>
    </source>
</evidence>
<feature type="transmembrane region" description="Helical" evidence="7">
    <location>
        <begin position="286"/>
        <end position="307"/>
    </location>
</feature>
<feature type="transmembrane region" description="Helical" evidence="7">
    <location>
        <begin position="89"/>
        <end position="112"/>
    </location>
</feature>
<feature type="region of interest" description="Disordered" evidence="6">
    <location>
        <begin position="347"/>
        <end position="368"/>
    </location>
</feature>
<keyword evidence="3 7" id="KW-0812">Transmembrane</keyword>
<evidence type="ECO:0000256" key="6">
    <source>
        <dbReference type="SAM" id="MobiDB-lite"/>
    </source>
</evidence>
<name>H0EGZ0_GLAL7</name>
<keyword evidence="4 7" id="KW-1133">Transmembrane helix</keyword>
<sequence length="384" mass="43533">MENKDVISAHVENTPIEMVAREDPVDILAHDSNIYFTVEEEKRVLRKIDTRVLPLMLGAYFLQQLDKSALSYTSVFNIQKDAGLHGRQYSWLGSILYIAQLVMQPLGAVLLVKLPTGKVISVAIFLWGVTMCGMAGCTNFRELLATRFLLGSFESLIAWNAMNGITFVFGSLSTYGLGHIKTDKLHSYQIIFLYCGCITLVFSVFSIIFFPDSPMEAKFWRENERDIAIERLRANQTGIVSRKWRWEHVIEAVLDPKTWCWFFLVMAISGPLLYSAEDKPYYRKGLISNLCMFVFVEVLVGLIILYLKFLNGRHASMRSAVGKSAEVQDESMMRKIDLQALGKGVGESARAGMGQNGTQGGRREEDNAFRDMTDLKNEDFIYVY</sequence>
<dbReference type="Proteomes" id="UP000005446">
    <property type="component" value="Unassembled WGS sequence"/>
</dbReference>
<keyword evidence="9" id="KW-1185">Reference proteome</keyword>
<evidence type="ECO:0000256" key="5">
    <source>
        <dbReference type="ARBA" id="ARBA00023136"/>
    </source>
</evidence>
<gene>
    <name evidence="8" type="ORF">M7I_1722</name>
</gene>
<evidence type="ECO:0000256" key="2">
    <source>
        <dbReference type="ARBA" id="ARBA00022448"/>
    </source>
</evidence>
<evidence type="ECO:0000256" key="1">
    <source>
        <dbReference type="ARBA" id="ARBA00004141"/>
    </source>
</evidence>
<dbReference type="GO" id="GO:0016020">
    <property type="term" value="C:membrane"/>
    <property type="evidence" value="ECO:0007669"/>
    <property type="project" value="UniProtKB-SubCell"/>
</dbReference>
<evidence type="ECO:0000313" key="8">
    <source>
        <dbReference type="EMBL" id="EHL02131.1"/>
    </source>
</evidence>
<dbReference type="HOGENOM" id="CLU_001265_0_5_1"/>
<dbReference type="Pfam" id="PF07690">
    <property type="entry name" value="MFS_1"/>
    <property type="match status" value="1"/>
</dbReference>
<protein>
    <submittedName>
        <fullName evidence="8">Putative Uncharacterized transporter</fullName>
    </submittedName>
</protein>
<keyword evidence="2" id="KW-0813">Transport</keyword>
<dbReference type="OrthoDB" id="4454541at2759"/>
<dbReference type="PANTHER" id="PTHR43791">
    <property type="entry name" value="PERMEASE-RELATED"/>
    <property type="match status" value="1"/>
</dbReference>
<dbReference type="SUPFAM" id="SSF103473">
    <property type="entry name" value="MFS general substrate transporter"/>
    <property type="match status" value="1"/>
</dbReference>
<feature type="transmembrane region" description="Helical" evidence="7">
    <location>
        <begin position="256"/>
        <end position="274"/>
    </location>
</feature>
<reference evidence="8 9" key="1">
    <citation type="journal article" date="2012" name="Eukaryot. Cell">
        <title>Genome sequence of the fungus Glarea lozoyensis: the first genome sequence of a species from the Helotiaceae family.</title>
        <authorList>
            <person name="Youssar L."/>
            <person name="Gruening B.A."/>
            <person name="Erxleben A."/>
            <person name="Guenther S."/>
            <person name="Huettel W."/>
        </authorList>
    </citation>
    <scope>NUCLEOTIDE SEQUENCE [LARGE SCALE GENOMIC DNA]</scope>
    <source>
        <strain evidence="9">ATCC 74030 / MF5533</strain>
    </source>
</reference>
<dbReference type="PANTHER" id="PTHR43791:SF59">
    <property type="entry name" value="TRANSPORTER, PUTATIVE (AFU_ORTHOLOGUE AFUA_1G06550)-RELATED"/>
    <property type="match status" value="1"/>
</dbReference>
<comment type="caution">
    <text evidence="8">The sequence shown here is derived from an EMBL/GenBank/DDBJ whole genome shotgun (WGS) entry which is preliminary data.</text>
</comment>
<dbReference type="InterPro" id="IPR036259">
    <property type="entry name" value="MFS_trans_sf"/>
</dbReference>
<feature type="transmembrane region" description="Helical" evidence="7">
    <location>
        <begin position="119"/>
        <end position="136"/>
    </location>
</feature>
<evidence type="ECO:0000256" key="3">
    <source>
        <dbReference type="ARBA" id="ARBA00022692"/>
    </source>
</evidence>
<dbReference type="GO" id="GO:0022857">
    <property type="term" value="F:transmembrane transporter activity"/>
    <property type="evidence" value="ECO:0007669"/>
    <property type="project" value="InterPro"/>
</dbReference>
<keyword evidence="5 7" id="KW-0472">Membrane</keyword>
<accession>H0EGZ0</accession>
<dbReference type="InterPro" id="IPR011701">
    <property type="entry name" value="MFS"/>
</dbReference>
<evidence type="ECO:0000256" key="4">
    <source>
        <dbReference type="ARBA" id="ARBA00022989"/>
    </source>
</evidence>